<evidence type="ECO:0000313" key="3">
    <source>
        <dbReference type="EMBL" id="UWZ79067.1"/>
    </source>
</evidence>
<keyword evidence="2" id="KW-0472">Membrane</keyword>
<reference evidence="3" key="1">
    <citation type="journal article" date="2022" name="Environ. Microbiol.">
        <title>Geoalkalibacter halelectricus SAP #1 sp. nov. possessing extracellular electron transfer and mineral#reducing capabilities from a haloalkaline environment.</title>
        <authorList>
            <person name="Yadav S."/>
            <person name="Singh R."/>
            <person name="Sundharam S.S."/>
            <person name="Chaudhary S."/>
            <person name="Krishnamurthi S."/>
            <person name="Patil S.A."/>
        </authorList>
    </citation>
    <scope>NUCLEOTIDE SEQUENCE</scope>
    <source>
        <strain evidence="3">SAP-1</strain>
    </source>
</reference>
<feature type="region of interest" description="Disordered" evidence="1">
    <location>
        <begin position="196"/>
        <end position="241"/>
    </location>
</feature>
<feature type="transmembrane region" description="Helical" evidence="2">
    <location>
        <begin position="20"/>
        <end position="41"/>
    </location>
</feature>
<evidence type="ECO:0000256" key="2">
    <source>
        <dbReference type="SAM" id="Phobius"/>
    </source>
</evidence>
<dbReference type="Proteomes" id="UP001060414">
    <property type="component" value="Chromosome"/>
</dbReference>
<keyword evidence="2" id="KW-1133">Transmembrane helix</keyword>
<accession>A0ABY5ZIU7</accession>
<organism evidence="3 4">
    <name type="scientific">Geoalkalibacter halelectricus</name>
    <dbReference type="NCBI Taxonomy" id="2847045"/>
    <lineage>
        <taxon>Bacteria</taxon>
        <taxon>Pseudomonadati</taxon>
        <taxon>Thermodesulfobacteriota</taxon>
        <taxon>Desulfuromonadia</taxon>
        <taxon>Desulfuromonadales</taxon>
        <taxon>Geoalkalibacteraceae</taxon>
        <taxon>Geoalkalibacter</taxon>
    </lineage>
</organism>
<keyword evidence="4" id="KW-1185">Reference proteome</keyword>
<gene>
    <name evidence="3" type="ORF">L9S41_15480</name>
</gene>
<proteinExistence type="predicted"/>
<feature type="compositionally biased region" description="Low complexity" evidence="1">
    <location>
        <begin position="216"/>
        <end position="238"/>
    </location>
</feature>
<dbReference type="EMBL" id="CP092109">
    <property type="protein sequence ID" value="UWZ79067.1"/>
    <property type="molecule type" value="Genomic_DNA"/>
</dbReference>
<protein>
    <recommendedName>
        <fullName evidence="5">Type II secretory pathway, pseudopilin PulG</fullName>
    </recommendedName>
</protein>
<evidence type="ECO:0000313" key="4">
    <source>
        <dbReference type="Proteomes" id="UP001060414"/>
    </source>
</evidence>
<feature type="compositionally biased region" description="Gly residues" evidence="1">
    <location>
        <begin position="205"/>
        <end position="215"/>
    </location>
</feature>
<dbReference type="RefSeq" id="WP_260747422.1">
    <property type="nucleotide sequence ID" value="NZ_CP092109.1"/>
</dbReference>
<keyword evidence="2" id="KW-0812">Transmembrane</keyword>
<name>A0ABY5ZIU7_9BACT</name>
<evidence type="ECO:0008006" key="5">
    <source>
        <dbReference type="Google" id="ProtNLM"/>
    </source>
</evidence>
<evidence type="ECO:0000256" key="1">
    <source>
        <dbReference type="SAM" id="MobiDB-lite"/>
    </source>
</evidence>
<sequence>MSTSQSRLGFLRPLQNQRGAMLMVAIIAVVVMGLGSAMAGMSWKAASQRAKEQDLLWVGRQYLQAIESYYHTDLGGRVRQPGTETGTQQRRTPGLLPNTVEDLLRDPRAAQVVRHLRKPYKDPMTGEDFVLLRDTGGRIRGVRSSSTLVPFQTDNFPPGLERLAGAETYAQWEFAFDPTAAGRAGGVTLDGQVPGLDPGAPGLPGTPGGPGGPGIGVPTVPGEPSTPGRPSVRPRPGSCVDPTPCPPDETCIFDPDKCAFVPYTPSWIHQQMFLAPGSSPEYGR</sequence>